<protein>
    <submittedName>
        <fullName evidence="3">Glutathione binding-like protein</fullName>
    </submittedName>
</protein>
<dbReference type="Gene3D" id="3.40.30.10">
    <property type="entry name" value="Glutaredoxin"/>
    <property type="match status" value="1"/>
</dbReference>
<comment type="caution">
    <text evidence="3">The sequence shown here is derived from an EMBL/GenBank/DDBJ whole genome shotgun (WGS) entry which is preliminary data.</text>
</comment>
<dbReference type="Proteomes" id="UP001165667">
    <property type="component" value="Unassembled WGS sequence"/>
</dbReference>
<gene>
    <name evidence="3" type="ORF">M8523_03170</name>
</gene>
<dbReference type="InterPro" id="IPR040079">
    <property type="entry name" value="Glutathione_S-Trfase"/>
</dbReference>
<evidence type="ECO:0000313" key="4">
    <source>
        <dbReference type="Proteomes" id="UP001165667"/>
    </source>
</evidence>
<proteinExistence type="predicted"/>
<dbReference type="InterPro" id="IPR036249">
    <property type="entry name" value="Thioredoxin-like_sf"/>
</dbReference>
<evidence type="ECO:0000313" key="3">
    <source>
        <dbReference type="EMBL" id="MCW6507018.1"/>
    </source>
</evidence>
<dbReference type="InterPro" id="IPR004046">
    <property type="entry name" value="GST_C"/>
</dbReference>
<evidence type="ECO:0000259" key="1">
    <source>
        <dbReference type="PROSITE" id="PS50404"/>
    </source>
</evidence>
<feature type="domain" description="GST C-terminal" evidence="2">
    <location>
        <begin position="94"/>
        <end position="214"/>
    </location>
</feature>
<sequence>MTGLVLHDFELDEGCYKVRLLLAALHVPHLRSAVNMVPGGEQTRPPLLLLNPLGTLPILEDGAGDDTVVLRDAEAILAYLAVRYDAARRWLPDEPKAFGQVMMWMTFASRDLHAAVLARRHAMFEEIVDGAAMTSAARRAFRVMDDHMTMRRLDGDVWFVGKGPTLADLALFPSFALSRDFSIDHEAYPALRRWMRRVRSIPGFTTMPGIPDYH</sequence>
<dbReference type="PANTHER" id="PTHR44051:SF2">
    <property type="entry name" value="HYPOTHETICAL GLUTATHIONE S-TRANSFERASE LIKE PROTEIN"/>
    <property type="match status" value="1"/>
</dbReference>
<dbReference type="InterPro" id="IPR010987">
    <property type="entry name" value="Glutathione-S-Trfase_C-like"/>
</dbReference>
<evidence type="ECO:0000259" key="2">
    <source>
        <dbReference type="PROSITE" id="PS50405"/>
    </source>
</evidence>
<name>A0AA41YUC2_9HYPH</name>
<dbReference type="Gene3D" id="1.20.1050.10">
    <property type="match status" value="1"/>
</dbReference>
<dbReference type="EMBL" id="JAMOIM010000001">
    <property type="protein sequence ID" value="MCW6507018.1"/>
    <property type="molecule type" value="Genomic_DNA"/>
</dbReference>
<reference evidence="3" key="1">
    <citation type="submission" date="2022-05" db="EMBL/GenBank/DDBJ databases">
        <authorList>
            <person name="Pankratov T."/>
        </authorList>
    </citation>
    <scope>NUCLEOTIDE SEQUENCE</scope>
    <source>
        <strain evidence="3">BP6-180914</strain>
    </source>
</reference>
<dbReference type="Pfam" id="PF00043">
    <property type="entry name" value="GST_C"/>
    <property type="match status" value="1"/>
</dbReference>
<dbReference type="AlphaFoldDB" id="A0AA41YUC2"/>
<accession>A0AA41YUC2</accession>
<dbReference type="SUPFAM" id="SSF52833">
    <property type="entry name" value="Thioredoxin-like"/>
    <property type="match status" value="1"/>
</dbReference>
<dbReference type="InterPro" id="IPR004045">
    <property type="entry name" value="Glutathione_S-Trfase_N"/>
</dbReference>
<organism evidence="3 4">
    <name type="scientific">Lichenifustis flavocetrariae</name>
    <dbReference type="NCBI Taxonomy" id="2949735"/>
    <lineage>
        <taxon>Bacteria</taxon>
        <taxon>Pseudomonadati</taxon>
        <taxon>Pseudomonadota</taxon>
        <taxon>Alphaproteobacteria</taxon>
        <taxon>Hyphomicrobiales</taxon>
        <taxon>Lichenihabitantaceae</taxon>
        <taxon>Lichenifustis</taxon>
    </lineage>
</organism>
<dbReference type="InterPro" id="IPR036282">
    <property type="entry name" value="Glutathione-S-Trfase_C_sf"/>
</dbReference>
<dbReference type="SUPFAM" id="SSF47616">
    <property type="entry name" value="GST C-terminal domain-like"/>
    <property type="match status" value="1"/>
</dbReference>
<dbReference type="PROSITE" id="PS50404">
    <property type="entry name" value="GST_NTER"/>
    <property type="match status" value="1"/>
</dbReference>
<keyword evidence="4" id="KW-1185">Reference proteome</keyword>
<dbReference type="Pfam" id="PF13409">
    <property type="entry name" value="GST_N_2"/>
    <property type="match status" value="1"/>
</dbReference>
<dbReference type="PANTHER" id="PTHR44051">
    <property type="entry name" value="GLUTATHIONE S-TRANSFERASE-RELATED"/>
    <property type="match status" value="1"/>
</dbReference>
<feature type="domain" description="GST N-terminal" evidence="1">
    <location>
        <begin position="2"/>
        <end position="88"/>
    </location>
</feature>
<dbReference type="PROSITE" id="PS50405">
    <property type="entry name" value="GST_CTER"/>
    <property type="match status" value="1"/>
</dbReference>
<dbReference type="SFLD" id="SFLDG00358">
    <property type="entry name" value="Main_(cytGST)"/>
    <property type="match status" value="1"/>
</dbReference>
<dbReference type="RefSeq" id="WP_282583353.1">
    <property type="nucleotide sequence ID" value="NZ_JAMOIM010000001.1"/>
</dbReference>
<dbReference type="SFLD" id="SFLDS00019">
    <property type="entry name" value="Glutathione_Transferase_(cytos"/>
    <property type="match status" value="1"/>
</dbReference>